<feature type="transmembrane region" description="Helical" evidence="1">
    <location>
        <begin position="26"/>
        <end position="46"/>
    </location>
</feature>
<dbReference type="AlphaFoldDB" id="A0A328VE30"/>
<feature type="transmembrane region" description="Helical" evidence="1">
    <location>
        <begin position="66"/>
        <end position="92"/>
    </location>
</feature>
<reference evidence="2 3" key="1">
    <citation type="submission" date="2016-08" db="EMBL/GenBank/DDBJ databases">
        <title>Analysis of Carbohydrate Active Enzymes in Thermogemmatispora T81 Reveals Carbohydrate Degradation Ability.</title>
        <authorList>
            <person name="Tomazini A."/>
            <person name="Lal S."/>
            <person name="Stott M."/>
            <person name="Henrissat B."/>
            <person name="Polikarpov I."/>
            <person name="Sparling R."/>
            <person name="Levin D.B."/>
        </authorList>
    </citation>
    <scope>NUCLEOTIDE SEQUENCE [LARGE SCALE GENOMIC DNA]</scope>
    <source>
        <strain evidence="2 3">T81</strain>
    </source>
</reference>
<evidence type="ECO:0000313" key="3">
    <source>
        <dbReference type="Proteomes" id="UP000248706"/>
    </source>
</evidence>
<accession>A0A328VE30</accession>
<protein>
    <submittedName>
        <fullName evidence="2">Uncharacterized protein</fullName>
    </submittedName>
</protein>
<gene>
    <name evidence="2" type="ORF">A4R35_00600</name>
</gene>
<comment type="caution">
    <text evidence="2">The sequence shown here is derived from an EMBL/GenBank/DDBJ whole genome shotgun (WGS) entry which is preliminary data.</text>
</comment>
<keyword evidence="3" id="KW-1185">Reference proteome</keyword>
<dbReference type="RefSeq" id="WP_112425553.1">
    <property type="nucleotide sequence ID" value="NZ_MCIF01000002.1"/>
</dbReference>
<evidence type="ECO:0000313" key="2">
    <source>
        <dbReference type="EMBL" id="RAQ94010.1"/>
    </source>
</evidence>
<dbReference type="Proteomes" id="UP000248706">
    <property type="component" value="Unassembled WGS sequence"/>
</dbReference>
<evidence type="ECO:0000256" key="1">
    <source>
        <dbReference type="SAM" id="Phobius"/>
    </source>
</evidence>
<keyword evidence="1" id="KW-1133">Transmembrane helix</keyword>
<proteinExistence type="predicted"/>
<dbReference type="EMBL" id="MCIF01000002">
    <property type="protein sequence ID" value="RAQ94010.1"/>
    <property type="molecule type" value="Genomic_DNA"/>
</dbReference>
<organism evidence="2 3">
    <name type="scientific">Thermogemmatispora tikiterensis</name>
    <dbReference type="NCBI Taxonomy" id="1825093"/>
    <lineage>
        <taxon>Bacteria</taxon>
        <taxon>Bacillati</taxon>
        <taxon>Chloroflexota</taxon>
        <taxon>Ktedonobacteria</taxon>
        <taxon>Thermogemmatisporales</taxon>
        <taxon>Thermogemmatisporaceae</taxon>
        <taxon>Thermogemmatispora</taxon>
    </lineage>
</organism>
<keyword evidence="1" id="KW-0812">Transmembrane</keyword>
<sequence>MFWQISRLVILIWRNRLRQLFRRMPALWLVVLLAVISYCGGAYLSYDFFYKITQFIASSSSTFLQLRTIIVTALFSAFSLTAFTLVSFALLFTPEETTLKRILAPLPISPMQQRLGLLLPGFILLLPRTCSGCLHCWSSYRWA</sequence>
<keyword evidence="1" id="KW-0472">Membrane</keyword>
<name>A0A328VE30_9CHLR</name>